<organism evidence="1">
    <name type="scientific">marine sediment metagenome</name>
    <dbReference type="NCBI Taxonomy" id="412755"/>
    <lineage>
        <taxon>unclassified sequences</taxon>
        <taxon>metagenomes</taxon>
        <taxon>ecological metagenomes</taxon>
    </lineage>
</organism>
<reference evidence="1" key="1">
    <citation type="journal article" date="2015" name="Nature">
        <title>Complex archaea that bridge the gap between prokaryotes and eukaryotes.</title>
        <authorList>
            <person name="Spang A."/>
            <person name="Saw J.H."/>
            <person name="Jorgensen S.L."/>
            <person name="Zaremba-Niedzwiedzka K."/>
            <person name="Martijn J."/>
            <person name="Lind A.E."/>
            <person name="van Eijk R."/>
            <person name="Schleper C."/>
            <person name="Guy L."/>
            <person name="Ettema T.J."/>
        </authorList>
    </citation>
    <scope>NUCLEOTIDE SEQUENCE</scope>
</reference>
<feature type="non-terminal residue" evidence="1">
    <location>
        <position position="103"/>
    </location>
</feature>
<protein>
    <submittedName>
        <fullName evidence="1">Uncharacterized protein</fullName>
    </submittedName>
</protein>
<dbReference type="Gene3D" id="3.20.20.70">
    <property type="entry name" value="Aldolase class I"/>
    <property type="match status" value="1"/>
</dbReference>
<proteinExistence type="predicted"/>
<dbReference type="EMBL" id="LAZR01032580">
    <property type="protein sequence ID" value="KKL50487.1"/>
    <property type="molecule type" value="Genomic_DNA"/>
</dbReference>
<name>A0A0F9FH94_9ZZZZ</name>
<dbReference type="InterPro" id="IPR058240">
    <property type="entry name" value="rSAM_sf"/>
</dbReference>
<dbReference type="SUPFAM" id="SSF102114">
    <property type="entry name" value="Radical SAM enzymes"/>
    <property type="match status" value="1"/>
</dbReference>
<evidence type="ECO:0000313" key="1">
    <source>
        <dbReference type="EMBL" id="KKL50487.1"/>
    </source>
</evidence>
<dbReference type="InterPro" id="IPR013785">
    <property type="entry name" value="Aldolase_TIM"/>
</dbReference>
<dbReference type="AlphaFoldDB" id="A0A0F9FH94"/>
<accession>A0A0F9FH94</accession>
<comment type="caution">
    <text evidence="1">The sequence shown here is derived from an EMBL/GenBank/DDBJ whole genome shotgun (WGS) entry which is preliminary data.</text>
</comment>
<sequence length="103" mass="11731">MDYELVKSISQQIPHGLVVQFHDNGEPLLYPDLGKALLLFNANVRCLDTNGKLLLKRAGEIIGNLDTIAVSVFEDDPEAYEQWLIMREFMSMKGDRKPRVIAR</sequence>
<gene>
    <name evidence="1" type="ORF">LCGC14_2305040</name>
</gene>